<accession>A0A370DMD9</accession>
<dbReference type="PANTHER" id="PTHR12147">
    <property type="entry name" value="METALLOPEPTIDASE M28 FAMILY MEMBER"/>
    <property type="match status" value="1"/>
</dbReference>
<evidence type="ECO:0000259" key="1">
    <source>
        <dbReference type="Pfam" id="PF04389"/>
    </source>
</evidence>
<keyword evidence="2" id="KW-0378">Hydrolase</keyword>
<keyword evidence="3" id="KW-1185">Reference proteome</keyword>
<keyword evidence="2" id="KW-0031">Aminopeptidase</keyword>
<dbReference type="Proteomes" id="UP000254266">
    <property type="component" value="Unassembled WGS sequence"/>
</dbReference>
<reference evidence="2 3" key="1">
    <citation type="journal article" date="2018" name="ISME J.">
        <title>Endosymbiont genomes yield clues of tubeworm success.</title>
        <authorList>
            <person name="Li Y."/>
            <person name="Liles M.R."/>
            <person name="Halanych K.M."/>
        </authorList>
    </citation>
    <scope>NUCLEOTIDE SEQUENCE [LARGE SCALE GENOMIC DNA]</scope>
    <source>
        <strain evidence="2">A1464</strain>
    </source>
</reference>
<dbReference type="InterPro" id="IPR007484">
    <property type="entry name" value="Peptidase_M28"/>
</dbReference>
<keyword evidence="2" id="KW-0645">Protease</keyword>
<evidence type="ECO:0000313" key="3">
    <source>
        <dbReference type="Proteomes" id="UP000254266"/>
    </source>
</evidence>
<dbReference type="AlphaFoldDB" id="A0A370DMD9"/>
<dbReference type="PANTHER" id="PTHR12147:SF26">
    <property type="entry name" value="PEPTIDASE M28 DOMAIN-CONTAINING PROTEIN"/>
    <property type="match status" value="1"/>
</dbReference>
<protein>
    <submittedName>
        <fullName evidence="2">Aminopeptidase</fullName>
    </submittedName>
</protein>
<gene>
    <name evidence="2" type="ORF">DIZ80_00535</name>
</gene>
<name>A0A370DMD9_9GAMM</name>
<dbReference type="GO" id="GO:0004177">
    <property type="term" value="F:aminopeptidase activity"/>
    <property type="evidence" value="ECO:0007669"/>
    <property type="project" value="UniProtKB-KW"/>
</dbReference>
<dbReference type="GO" id="GO:0006508">
    <property type="term" value="P:proteolysis"/>
    <property type="evidence" value="ECO:0007669"/>
    <property type="project" value="InterPro"/>
</dbReference>
<feature type="domain" description="Peptidase M28" evidence="1">
    <location>
        <begin position="114"/>
        <end position="328"/>
    </location>
</feature>
<dbReference type="Gene3D" id="3.40.630.10">
    <property type="entry name" value="Zn peptidases"/>
    <property type="match status" value="1"/>
</dbReference>
<proteinExistence type="predicted"/>
<dbReference type="SUPFAM" id="SSF53187">
    <property type="entry name" value="Zn-dependent exopeptidases"/>
    <property type="match status" value="1"/>
</dbReference>
<sequence>MKTNKNKASHRLLLLISISLFCVFLIFSCTTQLNVVMPGHSYNGALPLLTLEQQKIKKQLHRHVYELSEFIGVRNMHEYDNLLRAADYIDIELSQMDYKVTRQQYMLNNRAVDNIVAEKIGIDKPDEIIIIGAHYDSLQYTVGANDNASGVAGILEIARLFKSMQFSRTVRFVAFANEEPPYFKEESMGSYQYAQHVNSMNENVIAMFSIESIGSFSSKAKSQRYPVLFNLFYPDTGNFIAFISNPASRHLMYQSLEIFREEAKFPTEGLVAPEYIPGVDWSDHMSFWNEGYAAVMISDTAIYRDRNYHTSSDTIDHIDFESTTRVVSGLSAMFSKLLGQIEN</sequence>
<dbReference type="Pfam" id="PF04389">
    <property type="entry name" value="Peptidase_M28"/>
    <property type="match status" value="1"/>
</dbReference>
<dbReference type="GO" id="GO:0008235">
    <property type="term" value="F:metalloexopeptidase activity"/>
    <property type="evidence" value="ECO:0007669"/>
    <property type="project" value="InterPro"/>
</dbReference>
<evidence type="ECO:0000313" key="2">
    <source>
        <dbReference type="EMBL" id="RDH85993.1"/>
    </source>
</evidence>
<dbReference type="InterPro" id="IPR045175">
    <property type="entry name" value="M28_fam"/>
</dbReference>
<dbReference type="PROSITE" id="PS51257">
    <property type="entry name" value="PROKAR_LIPOPROTEIN"/>
    <property type="match status" value="1"/>
</dbReference>
<organism evidence="2 3">
    <name type="scientific">endosymbiont of Galathealinum brachiosum</name>
    <dbReference type="NCBI Taxonomy" id="2200906"/>
    <lineage>
        <taxon>Bacteria</taxon>
        <taxon>Pseudomonadati</taxon>
        <taxon>Pseudomonadota</taxon>
        <taxon>Gammaproteobacteria</taxon>
        <taxon>sulfur-oxidizing symbionts</taxon>
    </lineage>
</organism>
<comment type="caution">
    <text evidence="2">The sequence shown here is derived from an EMBL/GenBank/DDBJ whole genome shotgun (WGS) entry which is preliminary data.</text>
</comment>
<dbReference type="EMBL" id="QFXC01000002">
    <property type="protein sequence ID" value="RDH85993.1"/>
    <property type="molecule type" value="Genomic_DNA"/>
</dbReference>